<dbReference type="GeneID" id="40328302"/>
<proteinExistence type="predicted"/>
<keyword evidence="3" id="KW-1185">Reference proteome</keyword>
<comment type="caution">
    <text evidence="2">The sequence shown here is derived from an EMBL/GenBank/DDBJ whole genome shotgun (WGS) entry which is preliminary data.</text>
</comment>
<name>A0A3R7LYE0_TRYRA</name>
<dbReference type="EMBL" id="MKGL01000126">
    <property type="protein sequence ID" value="RNF05745.1"/>
    <property type="molecule type" value="Genomic_DNA"/>
</dbReference>
<gene>
    <name evidence="2" type="ORF">TraAM80_04369</name>
</gene>
<dbReference type="AlphaFoldDB" id="A0A3R7LYE0"/>
<evidence type="ECO:0000313" key="2">
    <source>
        <dbReference type="EMBL" id="RNF05745.1"/>
    </source>
</evidence>
<evidence type="ECO:0000256" key="1">
    <source>
        <dbReference type="SAM" id="MobiDB-lite"/>
    </source>
</evidence>
<feature type="region of interest" description="Disordered" evidence="1">
    <location>
        <begin position="475"/>
        <end position="496"/>
    </location>
</feature>
<feature type="compositionally biased region" description="Polar residues" evidence="1">
    <location>
        <begin position="476"/>
        <end position="488"/>
    </location>
</feature>
<organism evidence="2 3">
    <name type="scientific">Trypanosoma rangeli</name>
    <dbReference type="NCBI Taxonomy" id="5698"/>
    <lineage>
        <taxon>Eukaryota</taxon>
        <taxon>Discoba</taxon>
        <taxon>Euglenozoa</taxon>
        <taxon>Kinetoplastea</taxon>
        <taxon>Metakinetoplastina</taxon>
        <taxon>Trypanosomatida</taxon>
        <taxon>Trypanosomatidae</taxon>
        <taxon>Trypanosoma</taxon>
        <taxon>Herpetosoma</taxon>
    </lineage>
</organism>
<dbReference type="OrthoDB" id="246504at2759"/>
<dbReference type="OMA" id="STHALAC"/>
<evidence type="ECO:0000313" key="3">
    <source>
        <dbReference type="Proteomes" id="UP000283634"/>
    </source>
</evidence>
<accession>A0A3R7LYE0</accession>
<dbReference type="Proteomes" id="UP000283634">
    <property type="component" value="Unassembled WGS sequence"/>
</dbReference>
<sequence length="923" mass="101896">MDNTLLTVAQRDLDAVFAPPPVEHHQRRSVAASLPHLHHDRVHAPELRTHLAVKPRRTYVNLPPAIDVETVEEARAMLHRWEEWNLHLEQQLRYGCTSPAPRPLPVNKTGDQVSAIVADSFASSQACYQRSTHALACDDDTLCKQFKGGFSYLYTELTTELGAATRSVKASMHPFSVASRTTVATTQRKVQSKSTRRSRALLLKRALELVGKPLGRAGSGTYSDIDVSHQLSLARQTLEGCCGNELPIHSGDFLTETETLEISKVEKTATAHDPIAVVGRLKHRLREEPWLSTAYSLAHLKESNCGSEKSKDKTQAWPRPPLRLHRKLNEHEETAKSIPLVNLSSVSVPSQGNMEEEDGPPILLTLDHDSSADIMTQGEVEGAQQSPVKRESFSDDSCSDDAPSRGFPIVLLTNSAVCILPALPAVLNGVKSEGGDTVAYLAHEVSEAMEIPENMDMKAEEVADTIEPFGSPVARAQQSADLSETGSMTVDDEEDRITTSNSAILAAKEEQSEGDSQAAVEEDEGRNMLLANNQSPTASERALRGLSEAEKPTTFSGCMHHGFTTFFGEICAIQELKAEEYTFRMALVIEESLQLCELCFACHSEVMNAATERHGYFGPNILNEKWDVAASPSGNTTVWRDRNEVETLMLEQRQLERSRCGPRAFRSVFRHWGLKRRRRRIGFRCLTALEVDCGDIENRLHSEALKARLSEAISALQETREAAAKDFLCAKEKYAALERAANIRLTKLQGDVLKSTATEHQALKLAAALERSLLLAKCRAEEHTAKTRLIALELCDLEEGLARARAQTAAAVAVLGRYAFVSLVQRCYCRWTRKCRETKCRALERVRRESIERRQELMLWHDHVCFAITRCPVTSVNATSETAAMPLIAAMGASAKNIAVASAPAIEASEPVVQADCTSVLRS</sequence>
<feature type="region of interest" description="Disordered" evidence="1">
    <location>
        <begin position="379"/>
        <end position="400"/>
    </location>
</feature>
<feature type="region of interest" description="Disordered" evidence="1">
    <location>
        <begin position="508"/>
        <end position="540"/>
    </location>
</feature>
<dbReference type="RefSeq" id="XP_029238855.1">
    <property type="nucleotide sequence ID" value="XM_029381302.1"/>
</dbReference>
<protein>
    <submittedName>
        <fullName evidence="2">Uncharacterized protein</fullName>
    </submittedName>
</protein>
<reference evidence="2 3" key="1">
    <citation type="journal article" date="2018" name="BMC Genomics">
        <title>Genomic comparison of Trypanosoma conorhini and Trypanosoma rangeli to Trypanosoma cruzi strains of high and low virulence.</title>
        <authorList>
            <person name="Bradwell K.R."/>
            <person name="Koparde V.N."/>
            <person name="Matveyev A.V."/>
            <person name="Serrano M.G."/>
            <person name="Alves J.M."/>
            <person name="Parikh H."/>
            <person name="Huang B."/>
            <person name="Lee V."/>
            <person name="Espinosa-Alvarez O."/>
            <person name="Ortiz P.A."/>
            <person name="Costa-Martins A.G."/>
            <person name="Teixeira M.M."/>
            <person name="Buck G.A."/>
        </authorList>
    </citation>
    <scope>NUCLEOTIDE SEQUENCE [LARGE SCALE GENOMIC DNA]</scope>
    <source>
        <strain evidence="2 3">AM80</strain>
    </source>
</reference>